<feature type="region of interest" description="Disordered" evidence="1">
    <location>
        <begin position="219"/>
        <end position="244"/>
    </location>
</feature>
<feature type="region of interest" description="Disordered" evidence="1">
    <location>
        <begin position="325"/>
        <end position="396"/>
    </location>
</feature>
<accession>A0A9P8CJF1</accession>
<gene>
    <name evidence="2" type="ORF">BJ878DRAFT_264759</name>
</gene>
<evidence type="ECO:0000313" key="2">
    <source>
        <dbReference type="EMBL" id="KAG9248820.1"/>
    </source>
</evidence>
<comment type="caution">
    <text evidence="2">The sequence shown here is derived from an EMBL/GenBank/DDBJ whole genome shotgun (WGS) entry which is preliminary data.</text>
</comment>
<name>A0A9P8CJF1_9HELO</name>
<dbReference type="EMBL" id="MU253742">
    <property type="protein sequence ID" value="KAG9248820.1"/>
    <property type="molecule type" value="Genomic_DNA"/>
</dbReference>
<sequence>MRYENWDVLVFPQTQFKIPLQEFKTSCQVITDPESEELSTGKLLLPTVTGFIPSLTAGAAFRVSIHSWQAPIINPDLIDLRQLRSLETQDSHEAIMFEARLFIDGRLSGMCTFAEDAPFPLVMDLGVDIDKYGNNEKLQFPPFHEELLKQSYWNAADDLGRLKVVISEGFQGRTSPILFERMKNIVSFSFQHAPLDVLEKASLAWPNAAMWRQPMVFSPTSSPTKTKVEPSSKLHTHHSPRCNPVPVAMMVPSDTYKAYRKPSDASMAEATRVVSSSTTKLAPPPVFKGYRQSSMGSNSTLDLSDKDNFMTEVARSRQVSLSLSHEENVGPFNSFGDNPVPYNTPDGTEYSGSTRKPFAKSSGNNKRQRTISSAASKVIDAEDLPRTRLQGFTHDS</sequence>
<reference evidence="2" key="1">
    <citation type="journal article" date="2021" name="IMA Fungus">
        <title>Genomic characterization of three marine fungi, including Emericellopsis atlantica sp. nov. with signatures of a generalist lifestyle and marine biomass degradation.</title>
        <authorList>
            <person name="Hagestad O.C."/>
            <person name="Hou L."/>
            <person name="Andersen J.H."/>
            <person name="Hansen E.H."/>
            <person name="Altermark B."/>
            <person name="Li C."/>
            <person name="Kuhnert E."/>
            <person name="Cox R.J."/>
            <person name="Crous P.W."/>
            <person name="Spatafora J.W."/>
            <person name="Lail K."/>
            <person name="Amirebrahimi M."/>
            <person name="Lipzen A."/>
            <person name="Pangilinan J."/>
            <person name="Andreopoulos W."/>
            <person name="Hayes R.D."/>
            <person name="Ng V."/>
            <person name="Grigoriev I.V."/>
            <person name="Jackson S.A."/>
            <person name="Sutton T.D.S."/>
            <person name="Dobson A.D.W."/>
            <person name="Rama T."/>
        </authorList>
    </citation>
    <scope>NUCLEOTIDE SEQUENCE</scope>
    <source>
        <strain evidence="2">TRa3180A</strain>
    </source>
</reference>
<evidence type="ECO:0000313" key="3">
    <source>
        <dbReference type="Proteomes" id="UP000887226"/>
    </source>
</evidence>
<protein>
    <submittedName>
        <fullName evidence="2">Uncharacterized protein</fullName>
    </submittedName>
</protein>
<evidence type="ECO:0000256" key="1">
    <source>
        <dbReference type="SAM" id="MobiDB-lite"/>
    </source>
</evidence>
<proteinExistence type="predicted"/>
<keyword evidence="3" id="KW-1185">Reference proteome</keyword>
<organism evidence="2 3">
    <name type="scientific">Calycina marina</name>
    <dbReference type="NCBI Taxonomy" id="1763456"/>
    <lineage>
        <taxon>Eukaryota</taxon>
        <taxon>Fungi</taxon>
        <taxon>Dikarya</taxon>
        <taxon>Ascomycota</taxon>
        <taxon>Pezizomycotina</taxon>
        <taxon>Leotiomycetes</taxon>
        <taxon>Helotiales</taxon>
        <taxon>Pezizellaceae</taxon>
        <taxon>Calycina</taxon>
    </lineage>
</organism>
<dbReference type="AlphaFoldDB" id="A0A9P8CJF1"/>
<feature type="compositionally biased region" description="Polar residues" evidence="1">
    <location>
        <begin position="361"/>
        <end position="375"/>
    </location>
</feature>
<dbReference type="OrthoDB" id="5417628at2759"/>
<dbReference type="Proteomes" id="UP000887226">
    <property type="component" value="Unassembled WGS sequence"/>
</dbReference>